<keyword evidence="3" id="KW-1185">Reference proteome</keyword>
<dbReference type="SUPFAM" id="SSF63829">
    <property type="entry name" value="Calcium-dependent phosphotriesterase"/>
    <property type="match status" value="1"/>
</dbReference>
<gene>
    <name evidence="2" type="ORF">PL9214290039</name>
</gene>
<dbReference type="PROSITE" id="PS51257">
    <property type="entry name" value="PROKAR_LIPOPROTEIN"/>
    <property type="match status" value="1"/>
</dbReference>
<evidence type="ECO:0008006" key="4">
    <source>
        <dbReference type="Google" id="ProtNLM"/>
    </source>
</evidence>
<evidence type="ECO:0000313" key="3">
    <source>
        <dbReference type="Proteomes" id="UP000184315"/>
    </source>
</evidence>
<dbReference type="OrthoDB" id="9801383at2"/>
<evidence type="ECO:0000256" key="1">
    <source>
        <dbReference type="SAM" id="MobiDB-lite"/>
    </source>
</evidence>
<sequence length="752" mass="82442">MSLKRRDFLFLFSASFTTVAVGSCQESKKLPLISSSSPPKSPPSLPFKPIKGPLPNASDLLNQAHLSESTNLVSVPSVSNQIQAYSTYQVVDDLVLPEGFTYDVIASWGDPVGNSRFGYNNDYVSFVPTGENEGFLTVNFEYISPGIWFETYSQVIGKPLSLKKIQSLTQNQKINAFALPEKDVLRQEIVQLSQEGLIDLGMGVISIQRQADGRWVRTYSPNDRRITGLSGWKDQHYLKATGPAVAIFRKKGKGYNDPFGEKIIGTFSNCAGGTTPWGTVLSAEENFQSYVPEAVYPDGSAYEPGETPFVLDEMEGLGNVFGLAGNKYGWIVEVDPTNPQDYGTKHTWLGRYRHEAVGVRVEAGQPLAFYSGCDRLSGHLYKFVSKNTVKNAQDKKNSQLLSEGMLYAAQFNPDGTGRWIPLKADTTVNPDLPNVHAGGVISLPQRPDGGNFVAKTNEDIQRFKQRFKTLGNLYTGNPEEQQGAILIDAHLAASAVGATCTARPEDIEVGPDGSLFIAFTSGEANAETGGPNLQIFKHPSQEKPYQYGWVMRLVEEGNVPQAMTFRWQMFATGGEVAEGGLGFSNPDNLAVDGAGNLWMVTDISTSKHNQPVTQGRLDQNQQPLEGKDLLGVYGNNSVWFLPTSGDAAGQAFLFAIGPMESEMTGPFFTPDQKTLFMAAQHPGELHRTRQNMATKTLQFALQTTEGEEFMQTRQVPVGSNWPTKKPNDPPKPSVVAIRRINSQPLVEKRNPV</sequence>
<dbReference type="Pfam" id="PF05787">
    <property type="entry name" value="PhoX"/>
    <property type="match status" value="1"/>
</dbReference>
<dbReference type="PANTHER" id="PTHR35399">
    <property type="entry name" value="SLR8030 PROTEIN"/>
    <property type="match status" value="1"/>
</dbReference>
<dbReference type="InterPro" id="IPR008557">
    <property type="entry name" value="PhoX"/>
</dbReference>
<accession>A0A1J1LFV1</accession>
<dbReference type="Proteomes" id="UP000184315">
    <property type="component" value="Unassembled WGS sequence"/>
</dbReference>
<reference evidence="3" key="1">
    <citation type="submission" date="2015-10" db="EMBL/GenBank/DDBJ databases">
        <authorList>
            <person name="Regsiter A."/>
            <person name="william w."/>
        </authorList>
    </citation>
    <scope>NUCLEOTIDE SEQUENCE [LARGE SCALE GENOMIC DNA]</scope>
</reference>
<evidence type="ECO:0000313" key="2">
    <source>
        <dbReference type="EMBL" id="CUR30449.1"/>
    </source>
</evidence>
<dbReference type="EMBL" id="CZDF01000132">
    <property type="protein sequence ID" value="CUR30449.1"/>
    <property type="molecule type" value="Genomic_DNA"/>
</dbReference>
<dbReference type="RefSeq" id="WP_072717453.1">
    <property type="nucleotide sequence ID" value="NZ_LN889782.1"/>
</dbReference>
<dbReference type="PANTHER" id="PTHR35399:SF2">
    <property type="entry name" value="DUF839 DOMAIN-CONTAINING PROTEIN"/>
    <property type="match status" value="1"/>
</dbReference>
<organism evidence="2 3">
    <name type="scientific">Planktothrix tepida PCC 9214</name>
    <dbReference type="NCBI Taxonomy" id="671072"/>
    <lineage>
        <taxon>Bacteria</taxon>
        <taxon>Bacillati</taxon>
        <taxon>Cyanobacteriota</taxon>
        <taxon>Cyanophyceae</taxon>
        <taxon>Oscillatoriophycideae</taxon>
        <taxon>Oscillatoriales</taxon>
        <taxon>Microcoleaceae</taxon>
        <taxon>Planktothrix</taxon>
    </lineage>
</organism>
<protein>
    <recommendedName>
        <fullName evidence="4">Phosphatase</fullName>
    </recommendedName>
</protein>
<name>A0A1J1LFV1_9CYAN</name>
<feature type="region of interest" description="Disordered" evidence="1">
    <location>
        <begin position="717"/>
        <end position="752"/>
    </location>
</feature>
<dbReference type="STRING" id="671072.PL9214290039"/>
<dbReference type="AlphaFoldDB" id="A0A1J1LFV1"/>
<proteinExistence type="predicted"/>